<dbReference type="InterPro" id="IPR009081">
    <property type="entry name" value="PP-bd_ACP"/>
</dbReference>
<dbReference type="Gene3D" id="1.10.1200.10">
    <property type="entry name" value="ACP-like"/>
    <property type="match status" value="1"/>
</dbReference>
<organism evidence="2 3">
    <name type="scientific">Arsenicicoccus cauae</name>
    <dbReference type="NCBI Taxonomy" id="2663847"/>
    <lineage>
        <taxon>Bacteria</taxon>
        <taxon>Bacillati</taxon>
        <taxon>Actinomycetota</taxon>
        <taxon>Actinomycetes</taxon>
        <taxon>Micrococcales</taxon>
        <taxon>Intrasporangiaceae</taxon>
        <taxon>Arsenicicoccus</taxon>
    </lineage>
</organism>
<name>A0A6I3I764_9MICO</name>
<evidence type="ECO:0000259" key="1">
    <source>
        <dbReference type="PROSITE" id="PS50075"/>
    </source>
</evidence>
<dbReference type="RefSeq" id="WP_154593291.1">
    <property type="nucleotide sequence ID" value="NZ_CP171001.1"/>
</dbReference>
<keyword evidence="3" id="KW-1185">Reference proteome</keyword>
<dbReference type="Proteomes" id="UP000431092">
    <property type="component" value="Unassembled WGS sequence"/>
</dbReference>
<dbReference type="AlphaFoldDB" id="A0A6I3I764"/>
<comment type="caution">
    <text evidence="2">The sequence shown here is derived from an EMBL/GenBank/DDBJ whole genome shotgun (WGS) entry which is preliminary data.</text>
</comment>
<evidence type="ECO:0000313" key="3">
    <source>
        <dbReference type="Proteomes" id="UP000431092"/>
    </source>
</evidence>
<dbReference type="EMBL" id="WLVL01000028">
    <property type="protein sequence ID" value="MTB72014.1"/>
    <property type="molecule type" value="Genomic_DNA"/>
</dbReference>
<evidence type="ECO:0000313" key="2">
    <source>
        <dbReference type="EMBL" id="MTB72014.1"/>
    </source>
</evidence>
<proteinExistence type="predicted"/>
<reference evidence="2 3" key="1">
    <citation type="submission" date="2019-11" db="EMBL/GenBank/DDBJ databases">
        <title>Whole genome sequencing identifies a novel species of the genus Arsenicicoccus isolated from human blood.</title>
        <authorList>
            <person name="Jeong J.H."/>
            <person name="Kweon O.J."/>
            <person name="Kim H.R."/>
            <person name="Kim T.-H."/>
            <person name="Ha S.-M."/>
            <person name="Lee M.-K."/>
        </authorList>
    </citation>
    <scope>NUCLEOTIDE SEQUENCE [LARGE SCALE GENOMIC DNA]</scope>
    <source>
        <strain evidence="2 3">MKL-02</strain>
    </source>
</reference>
<dbReference type="Pfam" id="PF00550">
    <property type="entry name" value="PP-binding"/>
    <property type="match status" value="1"/>
</dbReference>
<protein>
    <submittedName>
        <fullName evidence="2">Acyl carrier protein</fullName>
    </submittedName>
</protein>
<dbReference type="SUPFAM" id="SSF47336">
    <property type="entry name" value="ACP-like"/>
    <property type="match status" value="1"/>
</dbReference>
<accession>A0A6I3I764</accession>
<sequence length="87" mass="9354">MSTDTTGTDTIEAVRAVVAAHAGLKRDASELAPEDDLFDAGMTSHRSVNLMMALEDELGVEFPDALLTRETFTSLRSISDAVDQLRG</sequence>
<feature type="domain" description="Carrier" evidence="1">
    <location>
        <begin position="8"/>
        <end position="86"/>
    </location>
</feature>
<dbReference type="PROSITE" id="PS50075">
    <property type="entry name" value="CARRIER"/>
    <property type="match status" value="1"/>
</dbReference>
<gene>
    <name evidence="2" type="ORF">GGG17_08530</name>
</gene>
<dbReference type="InterPro" id="IPR036736">
    <property type="entry name" value="ACP-like_sf"/>
</dbReference>
<dbReference type="NCBIfam" id="NF005480">
    <property type="entry name" value="PRK07081.1"/>
    <property type="match status" value="1"/>
</dbReference>